<keyword evidence="4 10" id="KW-0547">Nucleotide-binding</keyword>
<dbReference type="Gene3D" id="3.40.50.300">
    <property type="entry name" value="P-loop containing nucleotide triphosphate hydrolases"/>
    <property type="match status" value="2"/>
</dbReference>
<reference evidence="18" key="1">
    <citation type="submission" date="2020-05" db="EMBL/GenBank/DDBJ databases">
        <authorList>
            <person name="Song H."/>
            <person name="Chen N."/>
        </authorList>
    </citation>
    <scope>NUCLEOTIDE SEQUENCE</scope>
    <source>
        <strain evidence="15">CNS00062</strain>
        <strain evidence="16">CNS00063</strain>
        <strain evidence="17">CNS00064</strain>
        <strain evidence="18">CNS00065</strain>
        <strain evidence="19">CNS00066</strain>
        <strain evidence="21">CNS00075</strain>
        <strain evidence="22">CNS00076</strain>
    </source>
</reference>
<dbReference type="InterPro" id="IPR011116">
    <property type="entry name" value="SecA_Wing/Scaffold"/>
</dbReference>
<dbReference type="EMBL" id="MT471323">
    <property type="protein sequence ID" value="QRN72626.1"/>
    <property type="molecule type" value="Genomic_DNA"/>
</dbReference>
<feature type="domain" description="SecA family profile" evidence="14">
    <location>
        <begin position="1"/>
        <end position="664"/>
    </location>
</feature>
<feature type="domain" description="Helicase ATP-binding" evidence="13">
    <location>
        <begin position="86"/>
        <end position="244"/>
    </location>
</feature>
<dbReference type="Pfam" id="PF01043">
    <property type="entry name" value="SecA_PP_bind"/>
    <property type="match status" value="1"/>
</dbReference>
<dbReference type="PROSITE" id="PS01312">
    <property type="entry name" value="SECA"/>
    <property type="match status" value="1"/>
</dbReference>
<dbReference type="EMBL" id="MT471324">
    <property type="protein sequence ID" value="QRN72734.1"/>
    <property type="molecule type" value="Genomic_DNA"/>
</dbReference>
<dbReference type="GO" id="GO:0065002">
    <property type="term" value="P:intracellular protein transmembrane transport"/>
    <property type="evidence" value="ECO:0007669"/>
    <property type="project" value="UniProtKB-UniRule"/>
</dbReference>
<keyword evidence="5 10" id="KW-0067">ATP-binding</keyword>
<dbReference type="Pfam" id="PF07516">
    <property type="entry name" value="SecA_SW"/>
    <property type="match status" value="1"/>
</dbReference>
<name>A0A891ZM47_9EUKA</name>
<dbReference type="InterPro" id="IPR014001">
    <property type="entry name" value="Helicase_ATP-bd"/>
</dbReference>
<dbReference type="PANTHER" id="PTHR30612:SF0">
    <property type="entry name" value="CHLOROPLAST PROTEIN-TRANSPORTING ATPASE"/>
    <property type="match status" value="1"/>
</dbReference>
<feature type="coiled-coil region" evidence="12">
    <location>
        <begin position="10"/>
        <end position="37"/>
    </location>
</feature>
<comment type="catalytic activity">
    <reaction evidence="10">
        <text>ATP + H2O + cellular proteinSide 1 = ADP + phosphate + cellular proteinSide 2.</text>
        <dbReference type="EC" id="7.4.2.8"/>
    </reaction>
</comment>
<dbReference type="SUPFAM" id="SSF81767">
    <property type="entry name" value="Pre-protein crosslinking domain of SecA"/>
    <property type="match status" value="1"/>
</dbReference>
<evidence type="ECO:0000256" key="3">
    <source>
        <dbReference type="ARBA" id="ARBA00022448"/>
    </source>
</evidence>
<dbReference type="NCBIfam" id="NF009538">
    <property type="entry name" value="PRK12904.1"/>
    <property type="match status" value="1"/>
</dbReference>
<evidence type="ECO:0000313" key="20">
    <source>
        <dbReference type="EMBL" id="QRN73166.1"/>
    </source>
</evidence>
<dbReference type="HAMAP" id="MF_01382">
    <property type="entry name" value="SecA"/>
    <property type="match status" value="1"/>
</dbReference>
<keyword evidence="18" id="KW-0934">Plastid</keyword>
<dbReference type="EMBL" id="MT471327">
    <property type="protein sequence ID" value="QRN73058.1"/>
    <property type="molecule type" value="Genomic_DNA"/>
</dbReference>
<geneLocation type="chloroplast" evidence="18"/>
<evidence type="ECO:0000313" key="15">
    <source>
        <dbReference type="EMBL" id="QRN72626.1"/>
    </source>
</evidence>
<dbReference type="PROSITE" id="PS51192">
    <property type="entry name" value="HELICASE_ATP_BIND_1"/>
    <property type="match status" value="1"/>
</dbReference>
<dbReference type="GO" id="GO:0009570">
    <property type="term" value="C:chloroplast stroma"/>
    <property type="evidence" value="ECO:0007669"/>
    <property type="project" value="UniProtKB-SubCell"/>
</dbReference>
<organism evidence="18">
    <name type="scientific">Phaeocystis globosa</name>
    <dbReference type="NCBI Taxonomy" id="33658"/>
    <lineage>
        <taxon>Eukaryota</taxon>
        <taxon>Haptista</taxon>
        <taxon>Haptophyta</taxon>
        <taxon>Prymnesiophyceae</taxon>
        <taxon>Phaeocystales</taxon>
        <taxon>Phaeocystaceae</taxon>
        <taxon>Phaeocystis</taxon>
    </lineage>
</organism>
<dbReference type="FunFam" id="3.90.1440.10:FF:000003">
    <property type="entry name" value="Preprotein translocase SecA subunit"/>
    <property type="match status" value="1"/>
</dbReference>
<evidence type="ECO:0000256" key="1">
    <source>
        <dbReference type="ARBA" id="ARBA00004170"/>
    </source>
</evidence>
<keyword evidence="10" id="KW-0793">Thylakoid</keyword>
<evidence type="ECO:0000259" key="13">
    <source>
        <dbReference type="PROSITE" id="PS51192"/>
    </source>
</evidence>
<reference evidence="20" key="2">
    <citation type="journal article" name="Harmful Algae">
        <title>Development of a high-resolution molecular marker for tracking Phaeocystis globosa genetic diversity through comparative analysis of chloroplast genomes.</title>
        <authorList>
            <person name="Song H."/>
            <person name="Liu F."/>
            <person name="Li Z."/>
            <person name="Xu Q."/>
            <person name="Chen Y."/>
            <person name="Yu Z."/>
            <person name="Chen N."/>
        </authorList>
    </citation>
    <scope>NUCLEOTIDE SEQUENCE</scope>
    <source>
        <strain evidence="20">CNS00067</strain>
    </source>
</reference>
<dbReference type="EMBL" id="MT471325">
    <property type="protein sequence ID" value="QRN72842.1"/>
    <property type="molecule type" value="Genomic_DNA"/>
</dbReference>
<dbReference type="GO" id="GO:0006605">
    <property type="term" value="P:protein targeting"/>
    <property type="evidence" value="ECO:0007669"/>
    <property type="project" value="UniProtKB-UniRule"/>
</dbReference>
<dbReference type="PANTHER" id="PTHR30612">
    <property type="entry name" value="SECA INNER MEMBRANE COMPONENT OF SEC PROTEIN SECRETION SYSTEM"/>
    <property type="match status" value="1"/>
</dbReference>
<evidence type="ECO:0000256" key="9">
    <source>
        <dbReference type="ARBA" id="ARBA00023136"/>
    </source>
</evidence>
<feature type="binding site" evidence="10">
    <location>
        <begin position="102"/>
        <end position="106"/>
    </location>
    <ligand>
        <name>ATP</name>
        <dbReference type="ChEBI" id="CHEBI:30616"/>
    </ligand>
</feature>
<evidence type="ECO:0000313" key="16">
    <source>
        <dbReference type="EMBL" id="QRN72734.1"/>
    </source>
</evidence>
<evidence type="ECO:0000313" key="22">
    <source>
        <dbReference type="EMBL" id="QRN73382.1"/>
    </source>
</evidence>
<evidence type="ECO:0000256" key="5">
    <source>
        <dbReference type="ARBA" id="ARBA00022840"/>
    </source>
</evidence>
<feature type="binding site" evidence="10">
    <location>
        <position position="493"/>
    </location>
    <ligand>
        <name>ATP</name>
        <dbReference type="ChEBI" id="CHEBI:30616"/>
    </ligand>
</feature>
<dbReference type="InterPro" id="IPR044722">
    <property type="entry name" value="SecA_SF2_C"/>
</dbReference>
<proteinExistence type="inferred from homology"/>
<dbReference type="InterPro" id="IPR036670">
    <property type="entry name" value="SecA_X-link_sf"/>
</dbReference>
<dbReference type="EMBL" id="MT471330">
    <property type="protein sequence ID" value="QRN73382.1"/>
    <property type="molecule type" value="Genomic_DNA"/>
</dbReference>
<evidence type="ECO:0000256" key="12">
    <source>
        <dbReference type="SAM" id="Coils"/>
    </source>
</evidence>
<keyword evidence="12" id="KW-0175">Coiled coil</keyword>
<evidence type="ECO:0000256" key="6">
    <source>
        <dbReference type="ARBA" id="ARBA00022927"/>
    </source>
</evidence>
<evidence type="ECO:0000313" key="18">
    <source>
        <dbReference type="EMBL" id="QRN72950.1"/>
    </source>
</evidence>
<dbReference type="PRINTS" id="PR00906">
    <property type="entry name" value="SECA"/>
</dbReference>
<keyword evidence="7 10" id="KW-1278">Translocase</keyword>
<gene>
    <name evidence="10 18" type="primary">secA</name>
</gene>
<dbReference type="NCBIfam" id="TIGR00963">
    <property type="entry name" value="secA"/>
    <property type="match status" value="1"/>
</dbReference>
<accession>A0A891ZM47</accession>
<dbReference type="InterPro" id="IPR027417">
    <property type="entry name" value="P-loop_NTPase"/>
</dbReference>
<dbReference type="PROSITE" id="PS51196">
    <property type="entry name" value="SECA_MOTOR_DEAD"/>
    <property type="match status" value="1"/>
</dbReference>
<dbReference type="InterPro" id="IPR036266">
    <property type="entry name" value="SecA_Wing/Scaffold_sf"/>
</dbReference>
<evidence type="ECO:0000256" key="8">
    <source>
        <dbReference type="ARBA" id="ARBA00023010"/>
    </source>
</evidence>
<evidence type="ECO:0000256" key="10">
    <source>
        <dbReference type="HAMAP-Rule" id="MF_01382"/>
    </source>
</evidence>
<dbReference type="AlphaFoldDB" id="A0A891ZM47"/>
<comment type="function">
    <text evidence="10">Has a central role in coupling the hydrolysis of ATP to the transfer of proteins across the thylakoid membrane.</text>
</comment>
<dbReference type="SUPFAM" id="SSF52540">
    <property type="entry name" value="P-loop containing nucleoside triphosphate hydrolases"/>
    <property type="match status" value="2"/>
</dbReference>
<evidence type="ECO:0000256" key="7">
    <source>
        <dbReference type="ARBA" id="ARBA00022967"/>
    </source>
</evidence>
<comment type="similarity">
    <text evidence="2 10 11">Belongs to the SecA family.</text>
</comment>
<dbReference type="InterPro" id="IPR000185">
    <property type="entry name" value="SecA"/>
</dbReference>
<dbReference type="EC" id="7.4.2.8" evidence="10"/>
<dbReference type="Pfam" id="PF07517">
    <property type="entry name" value="SecA_DEAD"/>
    <property type="match status" value="1"/>
</dbReference>
<dbReference type="InterPro" id="IPR020937">
    <property type="entry name" value="SecA_CS"/>
</dbReference>
<evidence type="ECO:0000313" key="19">
    <source>
        <dbReference type="EMBL" id="QRN73058.1"/>
    </source>
</evidence>
<dbReference type="SMART" id="SM00957">
    <property type="entry name" value="SecA_DEAD"/>
    <property type="match status" value="1"/>
</dbReference>
<evidence type="ECO:0000259" key="14">
    <source>
        <dbReference type="PROSITE" id="PS51196"/>
    </source>
</evidence>
<dbReference type="GO" id="GO:0008564">
    <property type="term" value="F:protein-exporting ATPase activity"/>
    <property type="evidence" value="ECO:0007669"/>
    <property type="project" value="UniProtKB-EC"/>
</dbReference>
<comment type="subcellular location">
    <subcellularLocation>
        <location evidence="1">Membrane</location>
        <topology evidence="1">Peripheral membrane protein</topology>
    </subcellularLocation>
    <subcellularLocation>
        <location evidence="10">Plastid</location>
        <location evidence="10">Chloroplast stroma</location>
    </subcellularLocation>
    <subcellularLocation>
        <location evidence="10">Plastid</location>
        <location evidence="10">Chloroplast thylakoid membrane</location>
        <topology evidence="10">Peripheral membrane protein</topology>
    </subcellularLocation>
    <text evidence="10">A minor fraction is associated with the chloroplast thylakoid membrane.</text>
</comment>
<evidence type="ECO:0000256" key="4">
    <source>
        <dbReference type="ARBA" id="ARBA00022741"/>
    </source>
</evidence>
<dbReference type="Gene3D" id="1.10.3060.10">
    <property type="entry name" value="Helical scaffold and wing domains of SecA"/>
    <property type="match status" value="1"/>
</dbReference>
<feature type="binding site" evidence="10">
    <location>
        <position position="84"/>
    </location>
    <ligand>
        <name>ATP</name>
        <dbReference type="ChEBI" id="CHEBI:30616"/>
    </ligand>
</feature>
<dbReference type="SUPFAM" id="SSF81886">
    <property type="entry name" value="Helical scaffold and wing domains of SecA"/>
    <property type="match status" value="1"/>
</dbReference>
<keyword evidence="6 10" id="KW-0653">Protein transport</keyword>
<dbReference type="GO" id="GO:0005524">
    <property type="term" value="F:ATP binding"/>
    <property type="evidence" value="ECO:0007669"/>
    <property type="project" value="UniProtKB-UniRule"/>
</dbReference>
<evidence type="ECO:0000313" key="17">
    <source>
        <dbReference type="EMBL" id="QRN72842.1"/>
    </source>
</evidence>
<keyword evidence="9 10" id="KW-0472">Membrane</keyword>
<dbReference type="EMBL" id="MT471328">
    <property type="protein sequence ID" value="QRN73166.1"/>
    <property type="molecule type" value="Genomic_DNA"/>
</dbReference>
<dbReference type="GO" id="GO:0017038">
    <property type="term" value="P:protein import"/>
    <property type="evidence" value="ECO:0007669"/>
    <property type="project" value="InterPro"/>
</dbReference>
<dbReference type="SMART" id="SM00958">
    <property type="entry name" value="SecA_PP_bind"/>
    <property type="match status" value="1"/>
</dbReference>
<dbReference type="EMBL" id="MT471329">
    <property type="protein sequence ID" value="QRN73274.1"/>
    <property type="molecule type" value="Genomic_DNA"/>
</dbReference>
<dbReference type="Pfam" id="PF21090">
    <property type="entry name" value="P-loop_SecA"/>
    <property type="match status" value="1"/>
</dbReference>
<dbReference type="GO" id="GO:0009535">
    <property type="term" value="C:chloroplast thylakoid membrane"/>
    <property type="evidence" value="ECO:0007669"/>
    <property type="project" value="UniProtKB-SubCell"/>
</dbReference>
<dbReference type="CDD" id="cd18803">
    <property type="entry name" value="SF2_C_secA"/>
    <property type="match status" value="1"/>
</dbReference>
<evidence type="ECO:0000256" key="2">
    <source>
        <dbReference type="ARBA" id="ARBA00007650"/>
    </source>
</evidence>
<dbReference type="InterPro" id="IPR014018">
    <property type="entry name" value="SecA_motor_DEAD"/>
</dbReference>
<keyword evidence="8 10" id="KW-0811">Translocation</keyword>
<dbReference type="InterPro" id="IPR011130">
    <property type="entry name" value="SecA_preprotein_X-link_dom"/>
</dbReference>
<dbReference type="Gene3D" id="3.90.1440.10">
    <property type="entry name" value="SecA, preprotein cross-linking domain"/>
    <property type="match status" value="1"/>
</dbReference>
<keyword evidence="18" id="KW-0150">Chloroplast</keyword>
<evidence type="ECO:0000313" key="21">
    <source>
        <dbReference type="EMBL" id="QRN73274.1"/>
    </source>
</evidence>
<evidence type="ECO:0000256" key="11">
    <source>
        <dbReference type="RuleBase" id="RU003874"/>
    </source>
</evidence>
<keyword evidence="3 10" id="KW-0813">Transport</keyword>
<protein>
    <recommendedName>
        <fullName evidence="10 11">Protein translocase subunit SecA</fullName>
        <ecNumber evidence="10">7.4.2.8</ecNumber>
    </recommendedName>
</protein>
<dbReference type="CDD" id="cd17928">
    <property type="entry name" value="DEXDc_SecA"/>
    <property type="match status" value="1"/>
</dbReference>
<sequence>MFETFFQDSTKRALTKYDQLVNQINALEKEFTNLTDTQLRDYTTQLKVDLCNGVKSNDQITTEAFALVREATRRVLGLRHFDVQLVGGLILNEGKIAEMKTGEGKTLVALLPTFLNALYGQGVHVVTVNDYLARRDAESVGQVHAFLGLSVGLIQEDMEFEERKKNYACDVTYVTNNELGFDYLRDNMAFTVDEIVQRPFFYCVVDEVDAILIDEARTPLIISGPSKAPTQKYLRTTKLVDTLRKDIHYSVDEKNQNATLLEEGLAFCEQALGTSDLYNVEDPWIPYILNSVKAKELFVRNTHYIANEENEIIIVDEFTGRTMVGRRWSDGLHQAVEAKEGLPIQDESQTLASITYQNLFLLYSKLSGMTGTAKTEELEFEKIYNLQVIPVPTNRPIQRKDFPDLIYKNQYLKWQAIANECLEMYNLGRPVLVGTTTIEKSELLAALLTEYQLPYRLLNARPENIESESEIIAQAGCKNAITIATNMAGRGTDIVLGGNPKSRTLARFQQFISYSKSLTVADQVDLSNDELSTLSKLFKDIQFPDYIYTYTEALEYLESNSDLSIQLSEELKSNYLRLSESDKNIAVADRSTVQNLGGLHVIGTERHESRRIDNQLRGRSGRQGDPGSSRFFLSLEDKLLRIFGGDKISGLMQNMGLQESVPIQSKFLNQSLESAQKKVEAYYFDIRKKLFEYDQALNTQRNGVYIERRRILEIDSLRDWIIEYAERSLYDVVFFMGLTQNGLLKTSILQKVQNLLGTPFLFQPKQLDSQEEVRFISYLQQQFQISYDLKEAEMKLIEPGLLRELERSFLLQQIDFSWKEHLQKISALRDAVGWRAYGQKDPLTEYKQEAYNFFVIMLTRIRHRVVYFVLRSRIIIDVKN</sequence>
<dbReference type="InterPro" id="IPR011115">
    <property type="entry name" value="SecA_DEAD"/>
</dbReference>
<dbReference type="EMBL" id="MT471326">
    <property type="protein sequence ID" value="QRN72950.1"/>
    <property type="molecule type" value="Genomic_DNA"/>
</dbReference>